<reference evidence="2 3" key="1">
    <citation type="journal article" date="2019" name="Emerg. Microbes Infect.">
        <title>Comprehensive subspecies identification of 175 nontuberculous mycobacteria species based on 7547 genomic profiles.</title>
        <authorList>
            <person name="Matsumoto Y."/>
            <person name="Kinjo T."/>
            <person name="Motooka D."/>
            <person name="Nabeya D."/>
            <person name="Jung N."/>
            <person name="Uechi K."/>
            <person name="Horii T."/>
            <person name="Iida T."/>
            <person name="Fujita J."/>
            <person name="Nakamura S."/>
        </authorList>
    </citation>
    <scope>NUCLEOTIDE SEQUENCE [LARGE SCALE GENOMIC DNA]</scope>
    <source>
        <strain evidence="2 3">JCM 18538</strain>
    </source>
</reference>
<dbReference type="Proteomes" id="UP000467428">
    <property type="component" value="Chromosome"/>
</dbReference>
<sequence length="693" mass="70786">MTALTGTATPALPRTRPADPIAALVTVPVTVIATAANLFAAVVAPLFGSTPGAPAESPLLWTVLAYVRRQFGNDTPTIRPTVSAPDVLGNIAISLPTTDADGDPLRYYATGGTKGSVALNADGHTFTYTPRAGQTGTDTVTVTVDDSTNPHIHGISGLINALTFGLLGTPGHSATATVQVVLNTPPSLTLSAGTPDASTGAVTVTVRSVDPDGNPLTFAVNPPVGGKATVTSPTLVDAATGTYTLVYTPTGATRHQAAAVTATTADKSDSVTVEVTDGHGATLSRSVVVAVVGANAVPQYTPTLFTTDAVTGKVTGTLTFTDGDGDALTVTGGGPTPKGAVVVNSDGTFTYTPTDIARNGAAITDGSDFDAFTVTVNDGHGASIVQSISVDLSPRAATTPASTMAAARAVLTDVLAERSAATASARASLVVFTSGQTSIDTEVLLVEVERNLRDINAADQRGDKITGEIERARLEKRLNRTVSDDELTILLRKYAAIDASETGLLSPAYAYLDAQAAAFAKPAPTVVNPFNYAPVLSRIVTITDPDTGVITGRAVYVDREGQPLKYFVGIVRVPGFDAGFTLDPASGTFVHTPTSPPSVARPATLQIDVRGTDTQGTFTSASGKIDYTAKVNVILGPGAGASAGKTVSVPAQRTLEQLDAEIDRQAALFLQSQASDAMVADTVASIASLAEAR</sequence>
<accession>A0A7I7RRZ2</accession>
<evidence type="ECO:0000313" key="2">
    <source>
        <dbReference type="EMBL" id="BBY47277.1"/>
    </source>
</evidence>
<evidence type="ECO:0008006" key="4">
    <source>
        <dbReference type="Google" id="ProtNLM"/>
    </source>
</evidence>
<dbReference type="AlphaFoldDB" id="A0A7I7RRZ2"/>
<evidence type="ECO:0000313" key="3">
    <source>
        <dbReference type="Proteomes" id="UP000467428"/>
    </source>
</evidence>
<keyword evidence="3" id="KW-1185">Reference proteome</keyword>
<keyword evidence="1" id="KW-0812">Transmembrane</keyword>
<evidence type="ECO:0000256" key="1">
    <source>
        <dbReference type="SAM" id="Phobius"/>
    </source>
</evidence>
<dbReference type="NCBIfam" id="TIGR01965">
    <property type="entry name" value="VCBS_repeat"/>
    <property type="match status" value="1"/>
</dbReference>
<dbReference type="EMBL" id="AP022593">
    <property type="protein sequence ID" value="BBY47277.1"/>
    <property type="molecule type" value="Genomic_DNA"/>
</dbReference>
<proteinExistence type="predicted"/>
<dbReference type="InterPro" id="IPR010221">
    <property type="entry name" value="VCBS_dom"/>
</dbReference>
<name>A0A7I7RRZ2_9MYCO</name>
<protein>
    <recommendedName>
        <fullName evidence="4">Tandem-95 repeat protein</fullName>
    </recommendedName>
</protein>
<geneLocation type="plasmid" evidence="3">
    <name>pjcm18538 dna</name>
</geneLocation>
<keyword evidence="1" id="KW-1133">Transmembrane helix</keyword>
<keyword evidence="1" id="KW-0472">Membrane</keyword>
<gene>
    <name evidence="2" type="ORF">MARA_07450</name>
</gene>
<feature type="transmembrane region" description="Helical" evidence="1">
    <location>
        <begin position="21"/>
        <end position="47"/>
    </location>
</feature>
<dbReference type="Gene3D" id="2.60.40.3440">
    <property type="match status" value="1"/>
</dbReference>
<dbReference type="Pfam" id="PF17963">
    <property type="entry name" value="Big_9"/>
    <property type="match status" value="2"/>
</dbReference>
<organism evidence="2 3">
    <name type="scientific">Mycolicibacterium arabiense</name>
    <dbReference type="NCBI Taxonomy" id="1286181"/>
    <lineage>
        <taxon>Bacteria</taxon>
        <taxon>Bacillati</taxon>
        <taxon>Actinomycetota</taxon>
        <taxon>Actinomycetes</taxon>
        <taxon>Mycobacteriales</taxon>
        <taxon>Mycobacteriaceae</taxon>
        <taxon>Mycolicibacterium</taxon>
    </lineage>
</organism>
<dbReference type="KEGG" id="marz:MARA_07450"/>